<evidence type="ECO:0008006" key="6">
    <source>
        <dbReference type="Google" id="ProtNLM"/>
    </source>
</evidence>
<dbReference type="AlphaFoldDB" id="A0A107ITA9"/>
<dbReference type="EMBL" id="LPLU01000009">
    <property type="protein sequence ID" value="KWK85760.1"/>
    <property type="molecule type" value="Genomic_DNA"/>
</dbReference>
<keyword evidence="2" id="KW-1133">Transmembrane helix</keyword>
<evidence type="ECO:0000256" key="2">
    <source>
        <dbReference type="SAM" id="Phobius"/>
    </source>
</evidence>
<accession>A0A107ITA9</accession>
<feature type="transmembrane region" description="Helical" evidence="2">
    <location>
        <begin position="47"/>
        <end position="67"/>
    </location>
</feature>
<feature type="signal peptide" evidence="3">
    <location>
        <begin position="1"/>
        <end position="28"/>
    </location>
</feature>
<evidence type="ECO:0000313" key="4">
    <source>
        <dbReference type="EMBL" id="KWK85760.1"/>
    </source>
</evidence>
<keyword evidence="3" id="KW-0732">Signal</keyword>
<reference evidence="4 5" key="1">
    <citation type="submission" date="2015-11" db="EMBL/GenBank/DDBJ databases">
        <title>Expanding the genomic diversity of Burkholderia species for the development of highly accurate diagnostics.</title>
        <authorList>
            <person name="Sahl J."/>
            <person name="Keim P."/>
            <person name="Wagner D."/>
        </authorList>
    </citation>
    <scope>NUCLEOTIDE SEQUENCE [LARGE SCALE GENOMIC DNA]</scope>
    <source>
        <strain evidence="4 5">MSMB782WGS</strain>
    </source>
</reference>
<dbReference type="Proteomes" id="UP000065504">
    <property type="component" value="Unassembled WGS sequence"/>
</dbReference>
<proteinExistence type="predicted"/>
<sequence length="100" mass="10303">MEMHMNAKLVRMAVLSALLLSVSAASVAAAGSSPGSAAQDREHGHGSMMSMGGGMMGCSMMGASAGMDPKTAMRMHAEMMRAMSDIMLKYSDQMGGAPSK</sequence>
<gene>
    <name evidence="4" type="ORF">WM16_30485</name>
</gene>
<name>A0A107ITA9_9BURK</name>
<feature type="region of interest" description="Disordered" evidence="1">
    <location>
        <begin position="30"/>
        <end position="51"/>
    </location>
</feature>
<organism evidence="4 5">
    <name type="scientific">Burkholderia ubonensis</name>
    <dbReference type="NCBI Taxonomy" id="101571"/>
    <lineage>
        <taxon>Bacteria</taxon>
        <taxon>Pseudomonadati</taxon>
        <taxon>Pseudomonadota</taxon>
        <taxon>Betaproteobacteria</taxon>
        <taxon>Burkholderiales</taxon>
        <taxon>Burkholderiaceae</taxon>
        <taxon>Burkholderia</taxon>
        <taxon>Burkholderia cepacia complex</taxon>
    </lineage>
</organism>
<keyword evidence="2" id="KW-0472">Membrane</keyword>
<protein>
    <recommendedName>
        <fullName evidence="6">DUF305 domain-containing protein</fullName>
    </recommendedName>
</protein>
<evidence type="ECO:0000256" key="3">
    <source>
        <dbReference type="SAM" id="SignalP"/>
    </source>
</evidence>
<comment type="caution">
    <text evidence="4">The sequence shown here is derived from an EMBL/GenBank/DDBJ whole genome shotgun (WGS) entry which is preliminary data.</text>
</comment>
<evidence type="ECO:0000256" key="1">
    <source>
        <dbReference type="SAM" id="MobiDB-lite"/>
    </source>
</evidence>
<evidence type="ECO:0000313" key="5">
    <source>
        <dbReference type="Proteomes" id="UP000065504"/>
    </source>
</evidence>
<keyword evidence="2" id="KW-0812">Transmembrane</keyword>
<feature type="chain" id="PRO_5007127911" description="DUF305 domain-containing protein" evidence="3">
    <location>
        <begin position="29"/>
        <end position="100"/>
    </location>
</feature>